<dbReference type="Gene3D" id="1.20.1280.50">
    <property type="match status" value="1"/>
</dbReference>
<dbReference type="InterPro" id="IPR001810">
    <property type="entry name" value="F-box_dom"/>
</dbReference>
<evidence type="ECO:0000259" key="1">
    <source>
        <dbReference type="PROSITE" id="PS50181"/>
    </source>
</evidence>
<accession>A0AAV8HLQ7</accession>
<evidence type="ECO:0000313" key="2">
    <source>
        <dbReference type="EMBL" id="KAJ4818584.1"/>
    </source>
</evidence>
<dbReference type="PROSITE" id="PS50181">
    <property type="entry name" value="FBOX"/>
    <property type="match status" value="1"/>
</dbReference>
<dbReference type="PANTHER" id="PTHR31900">
    <property type="entry name" value="F-BOX/RNI SUPERFAMILY PROTEIN-RELATED"/>
    <property type="match status" value="1"/>
</dbReference>
<dbReference type="Proteomes" id="UP001140206">
    <property type="component" value="Chromosome 1"/>
</dbReference>
<dbReference type="SUPFAM" id="SSF81383">
    <property type="entry name" value="F-box domain"/>
    <property type="match status" value="1"/>
</dbReference>
<organism evidence="2 3">
    <name type="scientific">Rhynchospora pubera</name>
    <dbReference type="NCBI Taxonomy" id="906938"/>
    <lineage>
        <taxon>Eukaryota</taxon>
        <taxon>Viridiplantae</taxon>
        <taxon>Streptophyta</taxon>
        <taxon>Embryophyta</taxon>
        <taxon>Tracheophyta</taxon>
        <taxon>Spermatophyta</taxon>
        <taxon>Magnoliopsida</taxon>
        <taxon>Liliopsida</taxon>
        <taxon>Poales</taxon>
        <taxon>Cyperaceae</taxon>
        <taxon>Cyperoideae</taxon>
        <taxon>Rhynchosporeae</taxon>
        <taxon>Rhynchospora</taxon>
    </lineage>
</organism>
<dbReference type="SUPFAM" id="SSF52047">
    <property type="entry name" value="RNI-like"/>
    <property type="match status" value="1"/>
</dbReference>
<dbReference type="Gene3D" id="3.80.10.10">
    <property type="entry name" value="Ribonuclease Inhibitor"/>
    <property type="match status" value="1"/>
</dbReference>
<keyword evidence="3" id="KW-1185">Reference proteome</keyword>
<name>A0AAV8HLQ7_9POAL</name>
<dbReference type="PANTHER" id="PTHR31900:SF27">
    <property type="entry name" value="FBD DOMAIN-CONTAINING PROTEIN"/>
    <property type="match status" value="1"/>
</dbReference>
<dbReference type="Pfam" id="PF00646">
    <property type="entry name" value="F-box"/>
    <property type="match status" value="1"/>
</dbReference>
<protein>
    <submittedName>
        <fullName evidence="2">F-box family protein</fullName>
    </submittedName>
</protein>
<evidence type="ECO:0000313" key="3">
    <source>
        <dbReference type="Proteomes" id="UP001140206"/>
    </source>
</evidence>
<dbReference type="EMBL" id="JAMFTS010000001">
    <property type="protein sequence ID" value="KAJ4818584.1"/>
    <property type="molecule type" value="Genomic_DNA"/>
</dbReference>
<dbReference type="InterPro" id="IPR036047">
    <property type="entry name" value="F-box-like_dom_sf"/>
</dbReference>
<comment type="caution">
    <text evidence="2">The sequence shown here is derived from an EMBL/GenBank/DDBJ whole genome shotgun (WGS) entry which is preliminary data.</text>
</comment>
<sequence>MAEEVDRLSALPLEIKTSILHLLAIDDAVSTSSLSRSWRHVWTHQSYLFFDLSYSDDPDWLREWVDIAVHVICSLQGPIVHFDLCYYAETYASLDLFRFLHLLFHKGGLQKLWIYNTGCTALIQIPYFQSLKDLDLSDIHLRLPSDFHGFEQLEVLRLSCVFISQQDIQLLIDASKYLKVFRGSVHSDGLQPLSLTFNSPLLTSIQYYFTEFMTQVRVINAPCLEEADISTRIGPNSSSEECAVIVAPATKLMADIAIVSDFSLDFETLKCFSQVPGSRALNVQFLRLRSLHLEGMNSFLDQRVIATFCCLLRNTPILESLEIKCFDPPILLELEGLDELDVLKINECIKKEEISCLEQSLRQLTISVTKSIHIVVMGMLKHIMLNAKVLKLVEILHWEENEVEASIVEELDLVEKASSDVNVVFSSM</sequence>
<feature type="domain" description="F-box" evidence="1">
    <location>
        <begin position="5"/>
        <end position="52"/>
    </location>
</feature>
<gene>
    <name evidence="2" type="ORF">LUZ62_031150</name>
</gene>
<reference evidence="2" key="1">
    <citation type="submission" date="2022-08" db="EMBL/GenBank/DDBJ databases">
        <authorList>
            <person name="Marques A."/>
        </authorList>
    </citation>
    <scope>NUCLEOTIDE SEQUENCE</scope>
    <source>
        <strain evidence="2">RhyPub2mFocal</strain>
        <tissue evidence="2">Leaves</tissue>
    </source>
</reference>
<dbReference type="AlphaFoldDB" id="A0AAV8HLQ7"/>
<dbReference type="Pfam" id="PF24758">
    <property type="entry name" value="LRR_At5g56370"/>
    <property type="match status" value="1"/>
</dbReference>
<dbReference type="InterPro" id="IPR032675">
    <property type="entry name" value="LRR_dom_sf"/>
</dbReference>
<proteinExistence type="predicted"/>
<dbReference type="InterPro" id="IPR050232">
    <property type="entry name" value="FBL13/AtMIF1-like"/>
</dbReference>
<dbReference type="InterPro" id="IPR055411">
    <property type="entry name" value="LRR_FXL15/At3g58940/PEG3-like"/>
</dbReference>